<dbReference type="PANTHER" id="PTHR11003:SF271">
    <property type="entry name" value="TWO-PORE POTASSIUM CHANNEL 1-LIKE"/>
    <property type="match status" value="1"/>
</dbReference>
<dbReference type="GO" id="GO:0015271">
    <property type="term" value="F:outward rectifier potassium channel activity"/>
    <property type="evidence" value="ECO:0007669"/>
    <property type="project" value="TreeGrafter"/>
</dbReference>
<dbReference type="EnsemblPlants" id="AUR62021824-RA">
    <property type="protein sequence ID" value="AUR62021824-RA:cds"/>
    <property type="gene ID" value="AUR62021824"/>
</dbReference>
<dbReference type="GO" id="GO:0022841">
    <property type="term" value="F:potassium ion leak channel activity"/>
    <property type="evidence" value="ECO:0007669"/>
    <property type="project" value="TreeGrafter"/>
</dbReference>
<evidence type="ECO:0000259" key="12">
    <source>
        <dbReference type="PROSITE" id="PS50222"/>
    </source>
</evidence>
<dbReference type="GO" id="GO:0005774">
    <property type="term" value="C:vacuolar membrane"/>
    <property type="evidence" value="ECO:0007669"/>
    <property type="project" value="UniProtKB-ARBA"/>
</dbReference>
<evidence type="ECO:0000256" key="4">
    <source>
        <dbReference type="ARBA" id="ARBA00022692"/>
    </source>
</evidence>
<dbReference type="AlphaFoldDB" id="A0A803M1J2"/>
<dbReference type="GeneID" id="110731217"/>
<dbReference type="PRINTS" id="PR01333">
    <property type="entry name" value="2POREKCHANEL"/>
</dbReference>
<dbReference type="Gene3D" id="1.10.238.10">
    <property type="entry name" value="EF-hand"/>
    <property type="match status" value="1"/>
</dbReference>
<sequence>MMAGHYTAKSPLLERSINESAKEPGDVNNALTRKRFRRSKSTPFTKYNPSKESIVNIHNDDNPSPPPPSCSPNEKPVLIHVFLALALYLSVGTICFVLVRGQLDGKKTNGVVDALYFCIVTMTTVGYGDLVPATTLAKLLASLFVFSGVAVVGMILSRAAEYIVEKNEALVVKAFHLQDKAVPPAEILEVVPVETNRTRYKFVMASILLLSLMTAGTLFLTLHEEMDLIDAFYCVCATVTTLGYGDESFATAKGRLFAVFWILCSTMCLAQFFFYLTELYTERRQKTFLDWVLSRKLTLADIEEADLDNDNVVSAAEFVIMKLKEMEKITAEDVTVLMDCFRNLDVDDSGTLTTADIINSG</sequence>
<dbReference type="Pfam" id="PF07885">
    <property type="entry name" value="Ion_trans_2"/>
    <property type="match status" value="2"/>
</dbReference>
<accession>A0A803M1J2</accession>
<evidence type="ECO:0000256" key="11">
    <source>
        <dbReference type="SAM" id="Phobius"/>
    </source>
</evidence>
<evidence type="ECO:0000256" key="10">
    <source>
        <dbReference type="SAM" id="MobiDB-lite"/>
    </source>
</evidence>
<dbReference type="SUPFAM" id="SSF81324">
    <property type="entry name" value="Voltage-gated potassium channels"/>
    <property type="match status" value="2"/>
</dbReference>
<feature type="compositionally biased region" description="Basic and acidic residues" evidence="10">
    <location>
        <begin position="16"/>
        <end position="25"/>
    </location>
</feature>
<evidence type="ECO:0000313" key="13">
    <source>
        <dbReference type="EnsemblPlants" id="AUR62021824-RA:cds"/>
    </source>
</evidence>
<dbReference type="GO" id="GO:0005509">
    <property type="term" value="F:calcium ion binding"/>
    <property type="evidence" value="ECO:0007669"/>
    <property type="project" value="InterPro"/>
</dbReference>
<dbReference type="OrthoDB" id="415460at2759"/>
<evidence type="ECO:0000313" key="14">
    <source>
        <dbReference type="Proteomes" id="UP000596660"/>
    </source>
</evidence>
<dbReference type="InterPro" id="IPR003280">
    <property type="entry name" value="2pore_dom_K_chnl"/>
</dbReference>
<keyword evidence="6 11" id="KW-1133">Transmembrane helix</keyword>
<keyword evidence="8 11" id="KW-0472">Membrane</keyword>
<evidence type="ECO:0000256" key="6">
    <source>
        <dbReference type="ARBA" id="ARBA00022989"/>
    </source>
</evidence>
<feature type="transmembrane region" description="Helical" evidence="11">
    <location>
        <begin position="77"/>
        <end position="99"/>
    </location>
</feature>
<dbReference type="InterPro" id="IPR011992">
    <property type="entry name" value="EF-hand-dom_pair"/>
</dbReference>
<reference evidence="13" key="2">
    <citation type="submission" date="2021-03" db="UniProtKB">
        <authorList>
            <consortium name="EnsemblPlants"/>
        </authorList>
    </citation>
    <scope>IDENTIFICATION</scope>
</reference>
<evidence type="ECO:0000256" key="2">
    <source>
        <dbReference type="ARBA" id="ARBA00010159"/>
    </source>
</evidence>
<dbReference type="Proteomes" id="UP000596660">
    <property type="component" value="Unplaced"/>
</dbReference>
<dbReference type="InterPro" id="IPR002048">
    <property type="entry name" value="EF_hand_dom"/>
</dbReference>
<feature type="transmembrane region" description="Helical" evidence="11">
    <location>
        <begin position="256"/>
        <end position="276"/>
    </location>
</feature>
<dbReference type="InterPro" id="IPR018247">
    <property type="entry name" value="EF_Hand_1_Ca_BS"/>
</dbReference>
<evidence type="ECO:0000256" key="8">
    <source>
        <dbReference type="ARBA" id="ARBA00023136"/>
    </source>
</evidence>
<dbReference type="PROSITE" id="PS00018">
    <property type="entry name" value="EF_HAND_1"/>
    <property type="match status" value="2"/>
</dbReference>
<organism evidence="13 14">
    <name type="scientific">Chenopodium quinoa</name>
    <name type="common">Quinoa</name>
    <dbReference type="NCBI Taxonomy" id="63459"/>
    <lineage>
        <taxon>Eukaryota</taxon>
        <taxon>Viridiplantae</taxon>
        <taxon>Streptophyta</taxon>
        <taxon>Embryophyta</taxon>
        <taxon>Tracheophyta</taxon>
        <taxon>Spermatophyta</taxon>
        <taxon>Magnoliopsida</taxon>
        <taxon>eudicotyledons</taxon>
        <taxon>Gunneridae</taxon>
        <taxon>Pentapetalae</taxon>
        <taxon>Caryophyllales</taxon>
        <taxon>Chenopodiaceae</taxon>
        <taxon>Chenopodioideae</taxon>
        <taxon>Atripliceae</taxon>
        <taxon>Chenopodium</taxon>
    </lineage>
</organism>
<reference evidence="13" key="1">
    <citation type="journal article" date="2017" name="Nature">
        <title>The genome of Chenopodium quinoa.</title>
        <authorList>
            <person name="Jarvis D.E."/>
            <person name="Ho Y.S."/>
            <person name="Lightfoot D.J."/>
            <person name="Schmoeckel S.M."/>
            <person name="Li B."/>
            <person name="Borm T.J.A."/>
            <person name="Ohyanagi H."/>
            <person name="Mineta K."/>
            <person name="Michell C.T."/>
            <person name="Saber N."/>
            <person name="Kharbatia N.M."/>
            <person name="Rupper R.R."/>
            <person name="Sharp A.R."/>
            <person name="Dally N."/>
            <person name="Boughton B.A."/>
            <person name="Woo Y.H."/>
            <person name="Gao G."/>
            <person name="Schijlen E.G.W.M."/>
            <person name="Guo X."/>
            <person name="Momin A.A."/>
            <person name="Negrao S."/>
            <person name="Al-Babili S."/>
            <person name="Gehring C."/>
            <person name="Roessner U."/>
            <person name="Jung C."/>
            <person name="Murphy K."/>
            <person name="Arold S.T."/>
            <person name="Gojobori T."/>
            <person name="van der Linden C.G."/>
            <person name="van Loo E.N."/>
            <person name="Jellen E.N."/>
            <person name="Maughan P.J."/>
            <person name="Tester M."/>
        </authorList>
    </citation>
    <scope>NUCLEOTIDE SEQUENCE [LARGE SCALE GENOMIC DNA]</scope>
    <source>
        <strain evidence="13">cv. PI 614886</strain>
    </source>
</reference>
<keyword evidence="7" id="KW-0406">Ion transport</keyword>
<feature type="transmembrane region" description="Helical" evidence="11">
    <location>
        <begin position="202"/>
        <end position="222"/>
    </location>
</feature>
<dbReference type="KEGG" id="cqi:110731217"/>
<evidence type="ECO:0000256" key="7">
    <source>
        <dbReference type="ARBA" id="ARBA00023065"/>
    </source>
</evidence>
<keyword evidence="4 11" id="KW-0812">Transmembrane</keyword>
<feature type="transmembrane region" description="Helical" evidence="11">
    <location>
        <begin position="136"/>
        <end position="156"/>
    </location>
</feature>
<dbReference type="Gene3D" id="1.10.287.70">
    <property type="match status" value="2"/>
</dbReference>
<name>A0A803M1J2_CHEQI</name>
<feature type="transmembrane region" description="Helical" evidence="11">
    <location>
        <begin position="111"/>
        <end position="130"/>
    </location>
</feature>
<keyword evidence="14" id="KW-1185">Reference proteome</keyword>
<feature type="compositionally biased region" description="Polar residues" evidence="10">
    <location>
        <begin position="41"/>
        <end position="53"/>
    </location>
</feature>
<protein>
    <recommendedName>
        <fullName evidence="12">EF-hand domain-containing protein</fullName>
    </recommendedName>
</protein>
<dbReference type="PROSITE" id="PS50222">
    <property type="entry name" value="EF_HAND_2"/>
    <property type="match status" value="1"/>
</dbReference>
<dbReference type="SUPFAM" id="SSF47473">
    <property type="entry name" value="EF-hand"/>
    <property type="match status" value="1"/>
</dbReference>
<feature type="domain" description="EF-hand" evidence="12">
    <location>
        <begin position="332"/>
        <end position="361"/>
    </location>
</feature>
<dbReference type="RefSeq" id="XP_021766750.1">
    <property type="nucleotide sequence ID" value="XM_021911058.1"/>
</dbReference>
<keyword evidence="3" id="KW-0813">Transport</keyword>
<dbReference type="RefSeq" id="XP_021766751.1">
    <property type="nucleotide sequence ID" value="XM_021911059.1"/>
</dbReference>
<comment type="similarity">
    <text evidence="2">Belongs to the two pore domain potassium channel (TC 1.A.1.7) family.</text>
</comment>
<dbReference type="Gramene" id="AUR62021824-RA">
    <property type="protein sequence ID" value="AUR62021824-RA:cds"/>
    <property type="gene ID" value="AUR62021824"/>
</dbReference>
<dbReference type="InterPro" id="IPR013099">
    <property type="entry name" value="K_chnl_dom"/>
</dbReference>
<dbReference type="OMA" id="FCFFLVR"/>
<comment type="subcellular location">
    <subcellularLocation>
        <location evidence="1">Membrane</location>
        <topology evidence="1">Multi-pass membrane protein</topology>
    </subcellularLocation>
</comment>
<keyword evidence="9" id="KW-0407">Ion channel</keyword>
<evidence type="ECO:0000256" key="9">
    <source>
        <dbReference type="ARBA" id="ARBA00023303"/>
    </source>
</evidence>
<dbReference type="GO" id="GO:0030322">
    <property type="term" value="P:stabilization of membrane potential"/>
    <property type="evidence" value="ECO:0007669"/>
    <property type="project" value="TreeGrafter"/>
</dbReference>
<dbReference type="PANTHER" id="PTHR11003">
    <property type="entry name" value="POTASSIUM CHANNEL, SUBFAMILY K"/>
    <property type="match status" value="1"/>
</dbReference>
<keyword evidence="5" id="KW-0106">Calcium</keyword>
<evidence type="ECO:0000256" key="5">
    <source>
        <dbReference type="ARBA" id="ARBA00022837"/>
    </source>
</evidence>
<evidence type="ECO:0000256" key="1">
    <source>
        <dbReference type="ARBA" id="ARBA00004141"/>
    </source>
</evidence>
<proteinExistence type="inferred from homology"/>
<gene>
    <name evidence="13" type="primary">LOC110731217</name>
</gene>
<evidence type="ECO:0000256" key="3">
    <source>
        <dbReference type="ARBA" id="ARBA00022448"/>
    </source>
</evidence>
<feature type="region of interest" description="Disordered" evidence="10">
    <location>
        <begin position="1"/>
        <end position="71"/>
    </location>
</feature>
<dbReference type="GO" id="GO:0005886">
    <property type="term" value="C:plasma membrane"/>
    <property type="evidence" value="ECO:0007669"/>
    <property type="project" value="TreeGrafter"/>
</dbReference>